<gene>
    <name evidence="1" type="ORF">DRW41_00090</name>
</gene>
<proteinExistence type="predicted"/>
<protein>
    <recommendedName>
        <fullName evidence="3">DUF4317 domain-containing protein</fullName>
    </recommendedName>
</protein>
<dbReference type="OrthoDB" id="1642058at2"/>
<name>A0A3D8GU60_9BACI</name>
<dbReference type="EMBL" id="QNQT01000001">
    <property type="protein sequence ID" value="RDU38014.1"/>
    <property type="molecule type" value="Genomic_DNA"/>
</dbReference>
<sequence>MNNKDVSTVRKQFKIDNERLNITEIFNVYVKKETSEIYHMESHPFGMLEQFQQELFMENFKKVVAGQLDSKLFDLKFRRGEEGSTQTILFESLHYADTAAWQEGMLAIVAKLFDGLFYEMDTVVTFIRGEFRIQTRMRSTDSEEGGDDEVFAHKFILCSLNRTDQPKSALIFDYIEKAFKASSAVDPIINLSAPMFGFLFPTFNQGAADVNHILYSAGKPNQPSPHFVEHVLSCEPINTAKEEKDNFEQVLQTLIGEKVETEVLSNIYSEINKVVKEAAEAEEIEAPMLDYHDVERILADSGVKDITSEKVEFAFKNVLDNEKKEIKASSLVPKTVKINTKVATVTISPEDLKNVRYVTINGKRCLLLEVEEDAVVEGFQLENVSL</sequence>
<evidence type="ECO:0008006" key="3">
    <source>
        <dbReference type="Google" id="ProtNLM"/>
    </source>
</evidence>
<evidence type="ECO:0000313" key="2">
    <source>
        <dbReference type="Proteomes" id="UP000257144"/>
    </source>
</evidence>
<keyword evidence="2" id="KW-1185">Reference proteome</keyword>
<reference evidence="1 2" key="1">
    <citation type="submission" date="2018-07" db="EMBL/GenBank/DDBJ databases">
        <title>Bacillus sp. YLB-04 draft genome sequence.</title>
        <authorList>
            <person name="Yu L."/>
            <person name="Tang X."/>
        </authorList>
    </citation>
    <scope>NUCLEOTIDE SEQUENCE [LARGE SCALE GENOMIC DNA]</scope>
    <source>
        <strain evidence="1 2">YLB-04</strain>
    </source>
</reference>
<comment type="caution">
    <text evidence="1">The sequence shown here is derived from an EMBL/GenBank/DDBJ whole genome shotgun (WGS) entry which is preliminary data.</text>
</comment>
<organism evidence="1 2">
    <name type="scientific">Neobacillus piezotolerans</name>
    <dbReference type="NCBI Taxonomy" id="2259171"/>
    <lineage>
        <taxon>Bacteria</taxon>
        <taxon>Bacillati</taxon>
        <taxon>Bacillota</taxon>
        <taxon>Bacilli</taxon>
        <taxon>Bacillales</taxon>
        <taxon>Bacillaceae</taxon>
        <taxon>Neobacillus</taxon>
    </lineage>
</organism>
<dbReference type="Proteomes" id="UP000257144">
    <property type="component" value="Unassembled WGS sequence"/>
</dbReference>
<dbReference type="Pfam" id="PF14199">
    <property type="entry name" value="DUF4317"/>
    <property type="match status" value="1"/>
</dbReference>
<dbReference type="InterPro" id="IPR025466">
    <property type="entry name" value="DUF4317"/>
</dbReference>
<accession>A0A3D8GU60</accession>
<dbReference type="RefSeq" id="WP_115449925.1">
    <property type="nucleotide sequence ID" value="NZ_QNQT01000001.1"/>
</dbReference>
<evidence type="ECO:0000313" key="1">
    <source>
        <dbReference type="EMBL" id="RDU38014.1"/>
    </source>
</evidence>
<dbReference type="AlphaFoldDB" id="A0A3D8GU60"/>